<protein>
    <submittedName>
        <fullName evidence="4">Diguanylate cyclase</fullName>
        <ecNumber evidence="4">2.7.7.65</ecNumber>
    </submittedName>
</protein>
<dbReference type="Gene3D" id="1.10.510.10">
    <property type="entry name" value="Transferase(Phosphotransferase) domain 1"/>
    <property type="match status" value="1"/>
</dbReference>
<dbReference type="EC" id="2.7.7.65" evidence="4"/>
<dbReference type="PANTHER" id="PTHR43642">
    <property type="entry name" value="HYBRID SIGNAL TRANSDUCTION HISTIDINE KINASE G"/>
    <property type="match status" value="1"/>
</dbReference>
<dbReference type="Proteomes" id="UP001165427">
    <property type="component" value="Unassembled WGS sequence"/>
</dbReference>
<dbReference type="InterPro" id="IPR029016">
    <property type="entry name" value="GAF-like_dom_sf"/>
</dbReference>
<evidence type="ECO:0000259" key="2">
    <source>
        <dbReference type="PROSITE" id="PS50011"/>
    </source>
</evidence>
<name>A0AA41UKC1_9BACT</name>
<dbReference type="PROSITE" id="PS50011">
    <property type="entry name" value="PROTEIN_KINASE_DOM"/>
    <property type="match status" value="1"/>
</dbReference>
<feature type="domain" description="Protein kinase" evidence="2">
    <location>
        <begin position="18"/>
        <end position="285"/>
    </location>
</feature>
<reference evidence="4" key="1">
    <citation type="submission" date="2022-04" db="EMBL/GenBank/DDBJ databases">
        <title>Desulfatitalea alkaliphila sp. nov., a novel anaerobic sulfate-reducing bacterium isolated from terrestrial mud volcano, Taman Peninsula, Russia.</title>
        <authorList>
            <person name="Khomyakova M.A."/>
            <person name="Merkel A.Y."/>
            <person name="Slobodkin A.I."/>
        </authorList>
    </citation>
    <scope>NUCLEOTIDE SEQUENCE</scope>
    <source>
        <strain evidence="4">M08but</strain>
    </source>
</reference>
<dbReference type="NCBIfam" id="TIGR00254">
    <property type="entry name" value="GGDEF"/>
    <property type="match status" value="1"/>
</dbReference>
<gene>
    <name evidence="4" type="ORF">MRX98_06740</name>
</gene>
<dbReference type="SUPFAM" id="SSF56112">
    <property type="entry name" value="Protein kinase-like (PK-like)"/>
    <property type="match status" value="1"/>
</dbReference>
<dbReference type="InterPro" id="IPR029787">
    <property type="entry name" value="Nucleotide_cyclase"/>
</dbReference>
<dbReference type="Pfam" id="PF00069">
    <property type="entry name" value="Pkinase"/>
    <property type="match status" value="1"/>
</dbReference>
<organism evidence="4 5">
    <name type="scientific">Desulfatitalea alkaliphila</name>
    <dbReference type="NCBI Taxonomy" id="2929485"/>
    <lineage>
        <taxon>Bacteria</taxon>
        <taxon>Pseudomonadati</taxon>
        <taxon>Thermodesulfobacteriota</taxon>
        <taxon>Desulfobacteria</taxon>
        <taxon>Desulfobacterales</taxon>
        <taxon>Desulfosarcinaceae</taxon>
        <taxon>Desulfatitalea</taxon>
    </lineage>
</organism>
<dbReference type="PANTHER" id="PTHR43642:SF1">
    <property type="entry name" value="HYBRID SIGNAL TRANSDUCTION HISTIDINE KINASE G"/>
    <property type="match status" value="1"/>
</dbReference>
<dbReference type="InterPro" id="IPR053159">
    <property type="entry name" value="Hybrid_Histidine_Kinase"/>
</dbReference>
<proteinExistence type="predicted"/>
<dbReference type="Pfam" id="PF01590">
    <property type="entry name" value="GAF"/>
    <property type="match status" value="1"/>
</dbReference>
<dbReference type="Pfam" id="PF00990">
    <property type="entry name" value="GGDEF"/>
    <property type="match status" value="1"/>
</dbReference>
<dbReference type="GO" id="GO:0004672">
    <property type="term" value="F:protein kinase activity"/>
    <property type="evidence" value="ECO:0007669"/>
    <property type="project" value="InterPro"/>
</dbReference>
<keyword evidence="4" id="KW-0808">Transferase</keyword>
<comment type="subcellular location">
    <subcellularLocation>
        <location evidence="1">Membrane</location>
        <topology evidence="1">Single-pass membrane protein</topology>
    </subcellularLocation>
</comment>
<dbReference type="RefSeq" id="WP_246904184.1">
    <property type="nucleotide sequence ID" value="NZ_JALJRB010000005.1"/>
</dbReference>
<evidence type="ECO:0000313" key="5">
    <source>
        <dbReference type="Proteomes" id="UP001165427"/>
    </source>
</evidence>
<dbReference type="InterPro" id="IPR041664">
    <property type="entry name" value="AAA_16"/>
</dbReference>
<dbReference type="InterPro" id="IPR011009">
    <property type="entry name" value="Kinase-like_dom_sf"/>
</dbReference>
<feature type="domain" description="GGDEF" evidence="3">
    <location>
        <begin position="1535"/>
        <end position="1666"/>
    </location>
</feature>
<evidence type="ECO:0000256" key="1">
    <source>
        <dbReference type="ARBA" id="ARBA00004167"/>
    </source>
</evidence>
<dbReference type="InterPro" id="IPR043128">
    <property type="entry name" value="Rev_trsase/Diguanyl_cyclase"/>
</dbReference>
<dbReference type="Gene3D" id="3.40.50.300">
    <property type="entry name" value="P-loop containing nucleotide triphosphate hydrolases"/>
    <property type="match status" value="1"/>
</dbReference>
<accession>A0AA41UKC1</accession>
<dbReference type="GO" id="GO:0052621">
    <property type="term" value="F:diguanylate cyclase activity"/>
    <property type="evidence" value="ECO:0007669"/>
    <property type="project" value="UniProtKB-EC"/>
</dbReference>
<keyword evidence="5" id="KW-1185">Reference proteome</keyword>
<dbReference type="PROSITE" id="PS50887">
    <property type="entry name" value="GGDEF"/>
    <property type="match status" value="1"/>
</dbReference>
<dbReference type="CDD" id="cd14014">
    <property type="entry name" value="STKc_PknB_like"/>
    <property type="match status" value="1"/>
</dbReference>
<dbReference type="InterPro" id="IPR000719">
    <property type="entry name" value="Prot_kinase_dom"/>
</dbReference>
<dbReference type="GO" id="GO:0016020">
    <property type="term" value="C:membrane"/>
    <property type="evidence" value="ECO:0007669"/>
    <property type="project" value="UniProtKB-SubCell"/>
</dbReference>
<dbReference type="GO" id="GO:0005524">
    <property type="term" value="F:ATP binding"/>
    <property type="evidence" value="ECO:0007669"/>
    <property type="project" value="InterPro"/>
</dbReference>
<sequence>MAPMVQADHAVIDQLDAYDVQAVVFDGDPTRIYRARRLRDGMPVMLKALRDENAARQAAACLQHEFEITRRLMVPTVIRALALEQQDHLPVIVFEDFGGDSLNHLARRRRFEVEELLRIAIQVARGLIEIHAANIIHKDINPSNIVYNPDSGVVKIIDFGISTALTREQAAVASAEVFEGSLPYISPEQTGRMNRAIDYRTDFYSFGATLYELFTGRPLFVVSEPIEWFHCHIAKQPVPPAEVDARIPRVLSDMVMKLLAKTAEERYQSARGIHADLQDCLDEWVAEGRITPFDLAQQDVADRFQIPQRLYGRQKEVQQLLDAFSLAGDGPGRMVLVSGYSGIGKTCLVKEIYKPVTERKGFFIAGKFDQLQRNMPYRAIAGALRDLVRQLLTEPEERLAKWRSGIMAALGANAGLIVAGVPDLALIVGPTTEPAPLPPLEAEQRFHRTFRTFIQLFCKADHPLAIFLDDLQWADNASLRLIDLLIGGDARMPHLLLIGAYRDNELRPGHPVTVWLKERQAQGAFSDEIRLQPLTADALTAMVADTLGSAPSHVAPLADLVASKTGGNPFFTEEFLKILHRQELIVFSHVRGGWQWDVERIREQALTDNVVALLTAKLRQLAPQERQALELAACIGFTFSLDLLARISREPAKVVAGRLQAPILEALVAPIGDAYQLIELELAADVQELTVTLAFAHDRIQQAAYTLLDDDRRLRAHLTIGRFMRESLAAEAPEAEQLFATVNHLNLGASLMNDAREIGDLCRLNLAAGRQAKQSNAYPAALDYFQQALALPAEDAWQADYALALALHTEAAEAAYLSGAYDTMDDLLAVGFAQAKQEVDQVPLYVVQLSACMARDQLKEAIDIALPLLARFGHRYPAKATKAHVVLRLLRMQRRLRKVSMDTLRQLPVMTDPRHLAAMAIGERIGGAAMFTQPHLLPLMIIKGVEVSLDHGITRASLTSYASYGMILAQALGQVERGDAFGKLALELTQRLKMHTIEGRVRHVYNALVRHWREPVRNCLDPLDEAFRMCLEHGDFEYAAHAVCVRQLYEFSCGVPLERLAAEIERYQETLQPLRQGSRVHYLECTQQTVANLRGQAEDPALLKGRYYDIERMMADHERSLDKSLISTDLTMQMYMSYSFGRPMEALAYANKALPYTGRGAQAMYLSLTHYLTDGLIRMANVPSAGKAQRRRLLRQAAGNHAKLKRVARSNPANAANKERLLAAAILQARGRDFEAHAAYDDAIRLSREHGFLNEEAGAYELCGTMHAAAGRDTLADPYLAKARDLYAHWGAKAKVDYLLACFPRLAKPAPAMAKAATTKTGTWGASAAEIDIGALTKALKAIAEETAHSRMVEVIITTAMAFAGAQHGMLLLRNPDGELCMEAEACVDRSDARILQSIPVAEAPLSQAVVNYVSRTLTAVVVHDAQAPNDQIPGLLKDPCIRQRKVRSVLCLPLLTGRGAGGELIGMLYLENNRASATFTEERFATLEIIGMSAAGRLELSRKAVIDGLTELFNHDYFQNLLGQEFDAARRHGRQLAVILMDIDHFKQFNDTWGHQVGDQVLREVARIIKTGCRGEDTAARYGGEEMAVILPMADLKAAEQVGERIRLAVAGHQVMHNDQPLSVTISVGVAVLDAATQDKETLIRRADAALYRAKDEGRNCCRLG</sequence>
<evidence type="ECO:0000313" key="4">
    <source>
        <dbReference type="EMBL" id="MCJ8500266.1"/>
    </source>
</evidence>
<dbReference type="InterPro" id="IPR003018">
    <property type="entry name" value="GAF"/>
</dbReference>
<dbReference type="SUPFAM" id="SSF55781">
    <property type="entry name" value="GAF domain-like"/>
    <property type="match status" value="1"/>
</dbReference>
<comment type="caution">
    <text evidence="4">The sequence shown here is derived from an EMBL/GenBank/DDBJ whole genome shotgun (WGS) entry which is preliminary data.</text>
</comment>
<dbReference type="SMART" id="SM00267">
    <property type="entry name" value="GGDEF"/>
    <property type="match status" value="1"/>
</dbReference>
<dbReference type="SUPFAM" id="SSF55073">
    <property type="entry name" value="Nucleotide cyclase"/>
    <property type="match status" value="1"/>
</dbReference>
<dbReference type="EMBL" id="JALJRB010000005">
    <property type="protein sequence ID" value="MCJ8500266.1"/>
    <property type="molecule type" value="Genomic_DNA"/>
</dbReference>
<dbReference type="CDD" id="cd01949">
    <property type="entry name" value="GGDEF"/>
    <property type="match status" value="1"/>
</dbReference>
<dbReference type="InterPro" id="IPR027417">
    <property type="entry name" value="P-loop_NTPase"/>
</dbReference>
<dbReference type="SMART" id="SM00065">
    <property type="entry name" value="GAF"/>
    <property type="match status" value="1"/>
</dbReference>
<evidence type="ECO:0000259" key="3">
    <source>
        <dbReference type="PROSITE" id="PS50887"/>
    </source>
</evidence>
<keyword evidence="4" id="KW-0548">Nucleotidyltransferase</keyword>
<dbReference type="FunFam" id="3.30.70.270:FF:000001">
    <property type="entry name" value="Diguanylate cyclase domain protein"/>
    <property type="match status" value="1"/>
</dbReference>
<dbReference type="Gene3D" id="3.30.450.40">
    <property type="match status" value="1"/>
</dbReference>
<dbReference type="Gene3D" id="3.30.70.270">
    <property type="match status" value="1"/>
</dbReference>
<dbReference type="InterPro" id="IPR000160">
    <property type="entry name" value="GGDEF_dom"/>
</dbReference>
<dbReference type="Pfam" id="PF13191">
    <property type="entry name" value="AAA_16"/>
    <property type="match status" value="1"/>
</dbReference>
<dbReference type="SUPFAM" id="SSF52540">
    <property type="entry name" value="P-loop containing nucleoside triphosphate hydrolases"/>
    <property type="match status" value="1"/>
</dbReference>